<reference evidence="3" key="2">
    <citation type="submission" date="2025-05" db="UniProtKB">
        <authorList>
            <consortium name="EnsemblMetazoa"/>
        </authorList>
    </citation>
    <scope>IDENTIFICATION</scope>
    <source>
        <strain evidence="3">Foshan</strain>
    </source>
</reference>
<sequence length="294" mass="31014">MSIIGLGIQLVAIIQSANMKSLAVFALVLVAVATASIVPQKEERVVGGSTAALGQFPYAVGLLTRINILMSGQCAGALLSNRFILTSASCVNGIQSAVAVIGGLRINDANESGQIRMTVTQFIVHNGYIEGTDDFDVAFAVLPIPISFSENVRPVRLPNRRQVAATFVGQQGTFMGWGRFGEGTSNSDVLRFGRSQVITNLSCRLSLPTNSILDEHICTEGVNAATGQGSPCQGDSGAPLTITDADGITTLIGVFSFHSVLGCDGGRAAVFTRISAYLDWIENNSDIVIQDNFQ</sequence>
<dbReference type="EnsemblMetazoa" id="AALFPA23_004452.R5455">
    <property type="protein sequence ID" value="AALFPA23_004452.P5455"/>
    <property type="gene ID" value="AALFPA23_004452"/>
</dbReference>
<dbReference type="RefSeq" id="XP_019538810.3">
    <property type="nucleotide sequence ID" value="XM_019683265.3"/>
</dbReference>
<organism evidence="3 4">
    <name type="scientific">Aedes albopictus</name>
    <name type="common">Asian tiger mosquito</name>
    <name type="synonym">Stegomyia albopicta</name>
    <dbReference type="NCBI Taxonomy" id="7160"/>
    <lineage>
        <taxon>Eukaryota</taxon>
        <taxon>Metazoa</taxon>
        <taxon>Ecdysozoa</taxon>
        <taxon>Arthropoda</taxon>
        <taxon>Hexapoda</taxon>
        <taxon>Insecta</taxon>
        <taxon>Pterygota</taxon>
        <taxon>Neoptera</taxon>
        <taxon>Endopterygota</taxon>
        <taxon>Diptera</taxon>
        <taxon>Nematocera</taxon>
        <taxon>Culicoidea</taxon>
        <taxon>Culicidae</taxon>
        <taxon>Culicinae</taxon>
        <taxon>Aedini</taxon>
        <taxon>Aedes</taxon>
        <taxon>Stegomyia</taxon>
    </lineage>
</organism>
<reference evidence="4" key="1">
    <citation type="journal article" date="2015" name="Proc. Natl. Acad. Sci. U.S.A.">
        <title>Genome sequence of the Asian Tiger mosquito, Aedes albopictus, reveals insights into its biology, genetics, and evolution.</title>
        <authorList>
            <person name="Chen X.G."/>
            <person name="Jiang X."/>
            <person name="Gu J."/>
            <person name="Xu M."/>
            <person name="Wu Y."/>
            <person name="Deng Y."/>
            <person name="Zhang C."/>
            <person name="Bonizzoni M."/>
            <person name="Dermauw W."/>
            <person name="Vontas J."/>
            <person name="Armbruster P."/>
            <person name="Huang X."/>
            <person name="Yang Y."/>
            <person name="Zhang H."/>
            <person name="He W."/>
            <person name="Peng H."/>
            <person name="Liu Y."/>
            <person name="Wu K."/>
            <person name="Chen J."/>
            <person name="Lirakis M."/>
            <person name="Topalis P."/>
            <person name="Van Leeuwen T."/>
            <person name="Hall A.B."/>
            <person name="Jiang X."/>
            <person name="Thorpe C."/>
            <person name="Mueller R.L."/>
            <person name="Sun C."/>
            <person name="Waterhouse R.M."/>
            <person name="Yan G."/>
            <person name="Tu Z.J."/>
            <person name="Fang X."/>
            <person name="James A.A."/>
        </authorList>
    </citation>
    <scope>NUCLEOTIDE SEQUENCE [LARGE SCALE GENOMIC DNA]</scope>
    <source>
        <strain evidence="4">Foshan</strain>
    </source>
</reference>
<dbReference type="InterPro" id="IPR043504">
    <property type="entry name" value="Peptidase_S1_PA_chymotrypsin"/>
</dbReference>
<comment type="similarity">
    <text evidence="1">Belongs to the peptidase S1 family. CLIP subfamily.</text>
</comment>
<proteinExistence type="inferred from homology"/>
<dbReference type="SMART" id="SM00020">
    <property type="entry name" value="Tryp_SPc"/>
    <property type="match status" value="1"/>
</dbReference>
<dbReference type="InterPro" id="IPR009003">
    <property type="entry name" value="Peptidase_S1_PA"/>
</dbReference>
<dbReference type="CDD" id="cd00190">
    <property type="entry name" value="Tryp_SPc"/>
    <property type="match status" value="1"/>
</dbReference>
<dbReference type="PANTHER" id="PTHR24258:SF136">
    <property type="entry name" value="GH06673P-RELATED"/>
    <property type="match status" value="1"/>
</dbReference>
<evidence type="ECO:0000256" key="1">
    <source>
        <dbReference type="ARBA" id="ARBA00024195"/>
    </source>
</evidence>
<dbReference type="SUPFAM" id="SSF50494">
    <property type="entry name" value="Trypsin-like serine proteases"/>
    <property type="match status" value="1"/>
</dbReference>
<name>A0ABM1Y072_AEDAL</name>
<evidence type="ECO:0000313" key="4">
    <source>
        <dbReference type="Proteomes" id="UP000069940"/>
    </source>
</evidence>
<dbReference type="Proteomes" id="UP000069940">
    <property type="component" value="Unassembled WGS sequence"/>
</dbReference>
<accession>A0ABM1Y072</accession>
<dbReference type="InterPro" id="IPR001254">
    <property type="entry name" value="Trypsin_dom"/>
</dbReference>
<dbReference type="Gene3D" id="2.40.10.10">
    <property type="entry name" value="Trypsin-like serine proteases"/>
    <property type="match status" value="1"/>
</dbReference>
<feature type="domain" description="Peptidase S1" evidence="2">
    <location>
        <begin position="45"/>
        <end position="286"/>
    </location>
</feature>
<evidence type="ECO:0000259" key="2">
    <source>
        <dbReference type="PROSITE" id="PS50240"/>
    </source>
</evidence>
<dbReference type="Pfam" id="PF00089">
    <property type="entry name" value="Trypsin"/>
    <property type="match status" value="1"/>
</dbReference>
<evidence type="ECO:0000313" key="3">
    <source>
        <dbReference type="EnsemblMetazoa" id="AALFPA23_004452.P5455"/>
    </source>
</evidence>
<keyword evidence="4" id="KW-1185">Reference proteome</keyword>
<dbReference type="GeneID" id="109409762"/>
<dbReference type="PROSITE" id="PS50240">
    <property type="entry name" value="TRYPSIN_DOM"/>
    <property type="match status" value="1"/>
</dbReference>
<protein>
    <recommendedName>
        <fullName evidence="2">Peptidase S1 domain-containing protein</fullName>
    </recommendedName>
</protein>
<dbReference type="PANTHER" id="PTHR24258">
    <property type="entry name" value="SERINE PROTEASE-RELATED"/>
    <property type="match status" value="1"/>
</dbReference>